<accession>A0A3P6E2H9</accession>
<reference evidence="1" key="1">
    <citation type="submission" date="2018-11" db="EMBL/GenBank/DDBJ databases">
        <authorList>
            <consortium name="Genoscope - CEA"/>
            <person name="William W."/>
        </authorList>
    </citation>
    <scope>NUCLEOTIDE SEQUENCE</scope>
</reference>
<proteinExistence type="predicted"/>
<organism evidence="1">
    <name type="scientific">Brassica oleracea</name>
    <name type="common">Wild cabbage</name>
    <dbReference type="NCBI Taxonomy" id="3712"/>
    <lineage>
        <taxon>Eukaryota</taxon>
        <taxon>Viridiplantae</taxon>
        <taxon>Streptophyta</taxon>
        <taxon>Embryophyta</taxon>
        <taxon>Tracheophyta</taxon>
        <taxon>Spermatophyta</taxon>
        <taxon>Magnoliopsida</taxon>
        <taxon>eudicotyledons</taxon>
        <taxon>Gunneridae</taxon>
        <taxon>Pentapetalae</taxon>
        <taxon>rosids</taxon>
        <taxon>malvids</taxon>
        <taxon>Brassicales</taxon>
        <taxon>Brassicaceae</taxon>
        <taxon>Brassiceae</taxon>
        <taxon>Brassica</taxon>
    </lineage>
</organism>
<sequence length="102" mass="10785">MVPASLEVTANLIILSTAIDSPMCGTGTAPFIPVMHSQNQAPSVYPPERSVLPRSTYNSANNQNMVGTCAHTTADTVSANLVQLVGSITLYHLHSRLAAPRP</sequence>
<protein>
    <submittedName>
        <fullName evidence="1">Uncharacterized protein</fullName>
    </submittedName>
</protein>
<dbReference type="AlphaFoldDB" id="A0A3P6E2H9"/>
<evidence type="ECO:0000313" key="1">
    <source>
        <dbReference type="EMBL" id="VDD28515.1"/>
    </source>
</evidence>
<gene>
    <name evidence="1" type="ORF">BOLC9T53838H</name>
</gene>
<name>A0A3P6E2H9_BRAOL</name>
<dbReference type="EMBL" id="LR031875">
    <property type="protein sequence ID" value="VDD28515.1"/>
    <property type="molecule type" value="Genomic_DNA"/>
</dbReference>